<evidence type="ECO:0000313" key="8">
    <source>
        <dbReference type="Proteomes" id="UP000006757"/>
    </source>
</evidence>
<feature type="region of interest" description="Disordered" evidence="5">
    <location>
        <begin position="1"/>
        <end position="31"/>
    </location>
</feature>
<dbReference type="PANTHER" id="PTHR17920:SF3">
    <property type="entry name" value="TRANSMEMBRANE AND COILED-COIL DOMAIN-CONTAINING PROTEIN 4"/>
    <property type="match status" value="1"/>
</dbReference>
<dbReference type="InterPro" id="IPR029024">
    <property type="entry name" value="TerB-like"/>
</dbReference>
<feature type="compositionally biased region" description="Pro residues" evidence="5">
    <location>
        <begin position="1257"/>
        <end position="1274"/>
    </location>
</feature>
<feature type="compositionally biased region" description="Basic residues" evidence="5">
    <location>
        <begin position="1108"/>
        <end position="1125"/>
    </location>
</feature>
<feature type="compositionally biased region" description="Low complexity" evidence="5">
    <location>
        <begin position="1320"/>
        <end position="1330"/>
    </location>
</feature>
<proteinExistence type="predicted"/>
<feature type="compositionally biased region" description="Low complexity" evidence="5">
    <location>
        <begin position="370"/>
        <end position="387"/>
    </location>
</feature>
<comment type="subcellular location">
    <subcellularLocation>
        <location evidence="1">Membrane</location>
        <topology evidence="1">Multi-pass membrane protein</topology>
    </subcellularLocation>
</comment>
<reference evidence="7 8" key="1">
    <citation type="journal article" date="2012" name="Eukaryot. Cell">
        <title>Genome sequence of the Trichosporon asahii environmental strain CBS 8904.</title>
        <authorList>
            <person name="Yang R.Y."/>
            <person name="Li H.T."/>
            <person name="Zhu H."/>
            <person name="Zhou G.P."/>
            <person name="Wang M."/>
            <person name="Wang L."/>
        </authorList>
    </citation>
    <scope>NUCLEOTIDE SEQUENCE [LARGE SCALE GENOMIC DNA]</scope>
    <source>
        <strain evidence="7 8">CBS 8904</strain>
    </source>
</reference>
<dbReference type="EMBL" id="AMBO01000238">
    <property type="protein sequence ID" value="EKD03959.1"/>
    <property type="molecule type" value="Genomic_DNA"/>
</dbReference>
<feature type="region of interest" description="Disordered" evidence="5">
    <location>
        <begin position="1225"/>
        <end position="1424"/>
    </location>
</feature>
<feature type="compositionally biased region" description="Low complexity" evidence="5">
    <location>
        <begin position="1347"/>
        <end position="1356"/>
    </location>
</feature>
<dbReference type="InParanoid" id="K1WSK0"/>
<feature type="transmembrane region" description="Helical" evidence="6">
    <location>
        <begin position="660"/>
        <end position="681"/>
    </location>
</feature>
<evidence type="ECO:0000256" key="1">
    <source>
        <dbReference type="ARBA" id="ARBA00004141"/>
    </source>
</evidence>
<evidence type="ECO:0000256" key="4">
    <source>
        <dbReference type="ARBA" id="ARBA00023136"/>
    </source>
</evidence>
<keyword evidence="8" id="KW-1185">Reference proteome</keyword>
<dbReference type="SUPFAM" id="SSF158682">
    <property type="entry name" value="TerB-like"/>
    <property type="match status" value="1"/>
</dbReference>
<evidence type="ECO:0000256" key="5">
    <source>
        <dbReference type="SAM" id="MobiDB-lite"/>
    </source>
</evidence>
<feature type="region of interest" description="Disordered" evidence="5">
    <location>
        <begin position="87"/>
        <end position="108"/>
    </location>
</feature>
<dbReference type="PANTHER" id="PTHR17920">
    <property type="entry name" value="TRANSMEMBRANE AND COILED-COIL DOMAIN-CONTAINING PROTEIN 4 TMCO4"/>
    <property type="match status" value="1"/>
</dbReference>
<sequence length="1424" mass="152243">MAPAPRGLAPPPSSWSDLDDDDGWQDHESMNRGRGRIGSLLRLACFRLLPLAVARLSPALTSDMPVVRSNDFTSEFDAIDDKRYGYRPERLDDGEDKTQSNATGQHLELGVDTLASESWREKGNSIDESDYTRLRLEEDEESEEVHMRTRYLFDDNQAMTPLSQMQATKDLLTEGQRIAYVGLCQLIMGRMIKDMSRGWEGYKMKQRNLLKGKARETDVPVVESGKIWMIKIMARLFQHMDVEREGELAEATSTDSTEQHMIESLQEHGVDPADLVPALMTTHTVKNPDYDPEARRQRDIEEAEEAERQAVARKEAEEEEARKAEESHDDMRSESDDIAHDPAPPYAEVDPSPSTPPTVPPKSAQDRRLSPPTSHGSSLFSSSGNPFDDGDMGDMGDIGDIGGSPGDAPPPPPPKEDAGDIGGDIGSSLDDGGDIGRSSLDSPAPPEKAPPSPDVNKTPKLSSGEMLSPDLSKTPKSGGVSDEGTPRGVHTQLPGDAKLPGDVQAVEPLKQGTEHMPSLPGVSTTMSTADENITLDIRWTVLCDLFLVLVADSLYDARSRAFLERVANALGFGWMDIVRFENRVTEALELEESVGQLEQDDVIDSRAKTAKRKRYALMGLAAVGGGLVIGLSAGLLAPVIGAGLGAALGTIGITGTTGFLAGAGGAAIITTTGVVTGANIAGRGMARRTREVRTFEFKPLHNNKRVSCYITVGGFMASKVDDTAKRKRYALMGLAAVGGGLVIGLSAGLLAPVIGAGLGAALGTIGITGTTGFLAGAGGAAIITTTGVVTGANIAGRGMARRTREVRTFEFKPLHNNKRVSCYITVGGFMASKVDDVRLPFSVLDSAVGDVFSVLWEPEMMSEMGGALKIIGTEVLTQVSQQVLQATIMTALMSALQWPLLLTKLGYLIDNPWANALDRSRAAGLVLADALIARHAGIRPTSLIGFSLGSRVIFYALLELHRQKAYGIVQDVYIFGSTVTANRQTWLEARSVVAGRFVNGYATNDWVLGYLFRATTGGLNTVAGLRPVEMVPGLENLDVTDCITGHMSYRSSMPQLLIKAGFPCTSDEFDEPDVSLLEFTGSRTDNQDPEVDMSVNERITEEEEEARRKKKILGIFPRRKKKTKRRGSDDSGSTMSGTASGRVSSTYNDIDEDDMLPPREEHPADNTGGNTGAGSEEPEEADLGERPSQADIEAAEAAAAAEKEAISRIPATAGFDFAAISRELGKEVDPDKPVDATSPRPVPGVRLPSPLNRTGSAPPPLPPTPDEQPTPPAPQRSNSAFDGRDSSALGLPVDDDGDIAITAQKLSVQDAWDRPAWPESSPNLAASPARAPSPPPKGLFGFNAWASSTSPSGSHSPLPPSGSYDMDGKLMAPPARPHPAEFTNPFASSGMGALGPSPIGEPAHAAGWNKRAADDEKMALENPW</sequence>
<comment type="caution">
    <text evidence="7">The sequence shown here is derived from an EMBL/GenBank/DDBJ whole genome shotgun (WGS) entry which is preliminary data.</text>
</comment>
<feature type="compositionally biased region" description="Basic and acidic residues" evidence="5">
    <location>
        <begin position="286"/>
        <end position="340"/>
    </location>
</feature>
<feature type="compositionally biased region" description="Pro residues" evidence="5">
    <location>
        <begin position="443"/>
        <end position="453"/>
    </location>
</feature>
<evidence type="ECO:0000313" key="7">
    <source>
        <dbReference type="EMBL" id="EKD03959.1"/>
    </source>
</evidence>
<feature type="transmembrane region" description="Helical" evidence="6">
    <location>
        <begin position="615"/>
        <end position="640"/>
    </location>
</feature>
<dbReference type="OrthoDB" id="277931at2759"/>
<feature type="compositionally biased region" description="Low complexity" evidence="5">
    <location>
        <begin position="1130"/>
        <end position="1141"/>
    </location>
</feature>
<feature type="compositionally biased region" description="Basic and acidic residues" evidence="5">
    <location>
        <begin position="1225"/>
        <end position="1234"/>
    </location>
</feature>
<gene>
    <name evidence="7" type="ORF">A1Q2_01729</name>
</gene>
<dbReference type="HOGENOM" id="CLU_001695_0_0_1"/>
<protein>
    <submittedName>
        <fullName evidence="7">Integral membrane protein</fullName>
    </submittedName>
</protein>
<dbReference type="Proteomes" id="UP000006757">
    <property type="component" value="Unassembled WGS sequence"/>
</dbReference>
<feature type="region of interest" description="Disordered" evidence="5">
    <location>
        <begin position="282"/>
        <end position="501"/>
    </location>
</feature>
<keyword evidence="2 6" id="KW-0812">Transmembrane</keyword>
<evidence type="ECO:0000256" key="2">
    <source>
        <dbReference type="ARBA" id="ARBA00022692"/>
    </source>
</evidence>
<evidence type="ECO:0000256" key="3">
    <source>
        <dbReference type="ARBA" id="ARBA00022989"/>
    </source>
</evidence>
<dbReference type="eggNOG" id="KOG2385">
    <property type="taxonomic scope" value="Eukaryota"/>
</dbReference>
<evidence type="ECO:0000256" key="6">
    <source>
        <dbReference type="SAM" id="Phobius"/>
    </source>
</evidence>
<name>K1WSK0_TRIAC</name>
<dbReference type="InterPro" id="IPR007941">
    <property type="entry name" value="DUF726"/>
</dbReference>
<feature type="region of interest" description="Disordered" evidence="5">
    <location>
        <begin position="1079"/>
        <end position="1213"/>
    </location>
</feature>
<feature type="compositionally biased region" description="Basic and acidic residues" evidence="5">
    <location>
        <begin position="1411"/>
        <end position="1424"/>
    </location>
</feature>
<keyword evidence="3 6" id="KW-1133">Transmembrane helix</keyword>
<feature type="transmembrane region" description="Helical" evidence="6">
    <location>
        <begin position="774"/>
        <end position="795"/>
    </location>
</feature>
<dbReference type="Pfam" id="PF05277">
    <property type="entry name" value="DUF726"/>
    <property type="match status" value="2"/>
</dbReference>
<keyword evidence="4 6" id="KW-0472">Membrane</keyword>
<feature type="compositionally biased region" description="Low complexity" evidence="5">
    <location>
        <begin position="426"/>
        <end position="442"/>
    </location>
</feature>
<dbReference type="FunCoup" id="K1WSK0">
    <property type="interactions" value="3"/>
</dbReference>
<organism evidence="7 8">
    <name type="scientific">Trichosporon asahii var. asahii (strain CBS 8904)</name>
    <name type="common">Yeast</name>
    <dbReference type="NCBI Taxonomy" id="1220162"/>
    <lineage>
        <taxon>Eukaryota</taxon>
        <taxon>Fungi</taxon>
        <taxon>Dikarya</taxon>
        <taxon>Basidiomycota</taxon>
        <taxon>Agaricomycotina</taxon>
        <taxon>Tremellomycetes</taxon>
        <taxon>Trichosporonales</taxon>
        <taxon>Trichosporonaceae</taxon>
        <taxon>Trichosporon</taxon>
    </lineage>
</organism>
<feature type="transmembrane region" description="Helical" evidence="6">
    <location>
        <begin position="729"/>
        <end position="754"/>
    </location>
</feature>
<dbReference type="GO" id="GO:0016020">
    <property type="term" value="C:membrane"/>
    <property type="evidence" value="ECO:0007669"/>
    <property type="project" value="UniProtKB-SubCell"/>
</dbReference>
<accession>K1WSK0</accession>